<evidence type="ECO:0000256" key="2">
    <source>
        <dbReference type="ARBA" id="ARBA00012882"/>
    </source>
</evidence>
<keyword evidence="5" id="KW-0046">Antibiotic resistance</keyword>
<sequence length="283" mass="32797">MQIVNLFLTQSKEWITNIDLLEKLRKLKADECEILYIHSALSFGTPNPDLKRKELLGEIYETLLTLKVSTICMPTFTFSFCNGKDYDPIHSGSKMGALNEYFRKQDGVIRSVDPLMSVALYGKDKDLVTEIGHSSIGENSTFDKIRHKDHVKFLFLGTKIGDCFTYMHYLEWLYNVDYRYDKVFQGKICRDGKEDEEAYSLFVRYHEVLPNRGSYKYEQMMYEQGIALYTNLGQSTISIVEEKTAASAYKICLEKNPYFFVDIKGGKLIKEKTFLLEKEMVAL</sequence>
<dbReference type="AlphaFoldDB" id="A0A412W606"/>
<comment type="catalytic activity">
    <reaction evidence="5">
        <text>a 2-deoxystreptamine antibiotic + acetyl-CoA = an N(3)-acetyl-2-deoxystreptamine antibiotic + CoA + H(+)</text>
        <dbReference type="Rhea" id="RHEA:12665"/>
        <dbReference type="ChEBI" id="CHEBI:15378"/>
        <dbReference type="ChEBI" id="CHEBI:57287"/>
        <dbReference type="ChEBI" id="CHEBI:57288"/>
        <dbReference type="ChEBI" id="CHEBI:57921"/>
        <dbReference type="ChEBI" id="CHEBI:77452"/>
        <dbReference type="EC" id="2.3.1.81"/>
    </reaction>
</comment>
<dbReference type="EMBL" id="QRYW01000051">
    <property type="protein sequence ID" value="RGV19362.1"/>
    <property type="molecule type" value="Genomic_DNA"/>
</dbReference>
<evidence type="ECO:0000256" key="1">
    <source>
        <dbReference type="ARBA" id="ARBA00006383"/>
    </source>
</evidence>
<dbReference type="GO" id="GO:0046677">
    <property type="term" value="P:response to antibiotic"/>
    <property type="evidence" value="ECO:0007669"/>
    <property type="project" value="UniProtKB-KW"/>
</dbReference>
<evidence type="ECO:0000256" key="3">
    <source>
        <dbReference type="ARBA" id="ARBA00022679"/>
    </source>
</evidence>
<dbReference type="PANTHER" id="PTHR11104">
    <property type="entry name" value="AMINOGLYCOSIDE N3-ACETYLTRANSFERASE"/>
    <property type="match status" value="1"/>
</dbReference>
<dbReference type="Proteomes" id="UP000283426">
    <property type="component" value="Unassembled WGS sequence"/>
</dbReference>
<name>A0A412W606_9BACT</name>
<dbReference type="InterPro" id="IPR003679">
    <property type="entry name" value="Amioglycoside_AcTrfase"/>
</dbReference>
<accession>A0A412W606</accession>
<comment type="similarity">
    <text evidence="1 5">Belongs to the antibiotic N-acetyltransferase family.</text>
</comment>
<keyword evidence="3 5" id="KW-0808">Transferase</keyword>
<proteinExistence type="inferred from homology"/>
<evidence type="ECO:0000256" key="5">
    <source>
        <dbReference type="RuleBase" id="RU365031"/>
    </source>
</evidence>
<protein>
    <recommendedName>
        <fullName evidence="2 5">Aminoglycoside N(3)-acetyltransferase</fullName>
        <ecNumber evidence="5">2.3.1.-</ecNumber>
    </recommendedName>
</protein>
<evidence type="ECO:0000256" key="4">
    <source>
        <dbReference type="ARBA" id="ARBA00023315"/>
    </source>
</evidence>
<dbReference type="SUPFAM" id="SSF110710">
    <property type="entry name" value="TTHA0583/YokD-like"/>
    <property type="match status" value="1"/>
</dbReference>
<keyword evidence="4 5" id="KW-0012">Acyltransferase</keyword>
<evidence type="ECO:0000313" key="7">
    <source>
        <dbReference type="Proteomes" id="UP000283426"/>
    </source>
</evidence>
<dbReference type="EC" id="2.3.1.-" evidence="5"/>
<dbReference type="InterPro" id="IPR028345">
    <property type="entry name" value="Antibiotic_NAT-like"/>
</dbReference>
<dbReference type="RefSeq" id="WP_118108542.1">
    <property type="nucleotide sequence ID" value="NZ_JABWDG010000056.1"/>
</dbReference>
<organism evidence="6 7">
    <name type="scientific">Odoribacter splanchnicus</name>
    <dbReference type="NCBI Taxonomy" id="28118"/>
    <lineage>
        <taxon>Bacteria</taxon>
        <taxon>Pseudomonadati</taxon>
        <taxon>Bacteroidota</taxon>
        <taxon>Bacteroidia</taxon>
        <taxon>Bacteroidales</taxon>
        <taxon>Odoribacteraceae</taxon>
        <taxon>Odoribacter</taxon>
    </lineage>
</organism>
<dbReference type="GO" id="GO:0046353">
    <property type="term" value="F:aminoglycoside 3-N-acetyltransferase activity"/>
    <property type="evidence" value="ECO:0007669"/>
    <property type="project" value="UniProtKB-EC"/>
</dbReference>
<evidence type="ECO:0000313" key="6">
    <source>
        <dbReference type="EMBL" id="RGV19362.1"/>
    </source>
</evidence>
<gene>
    <name evidence="6" type="ORF">DWW24_18565</name>
</gene>
<dbReference type="PANTHER" id="PTHR11104:SF0">
    <property type="entry name" value="SPBETA PROPHAGE-DERIVED AMINOGLYCOSIDE N(3')-ACETYLTRANSFERASE-LIKE PROTEIN YOKD"/>
    <property type="match status" value="1"/>
</dbReference>
<comment type="caution">
    <text evidence="6">The sequence shown here is derived from an EMBL/GenBank/DDBJ whole genome shotgun (WGS) entry which is preliminary data.</text>
</comment>
<dbReference type="Pfam" id="PF02522">
    <property type="entry name" value="Antibiotic_NAT"/>
    <property type="match status" value="1"/>
</dbReference>
<reference evidence="6 7" key="1">
    <citation type="submission" date="2018-08" db="EMBL/GenBank/DDBJ databases">
        <title>A genome reference for cultivated species of the human gut microbiota.</title>
        <authorList>
            <person name="Zou Y."/>
            <person name="Xue W."/>
            <person name="Luo G."/>
        </authorList>
    </citation>
    <scope>NUCLEOTIDE SEQUENCE [LARGE SCALE GENOMIC DNA]</scope>
    <source>
        <strain evidence="6 7">AF14-6AC</strain>
    </source>
</reference>